<comment type="similarity">
    <text evidence="7">Belongs to the binding-protein-dependent transport system permease family.</text>
</comment>
<feature type="domain" description="ABC transmembrane type-1" evidence="8">
    <location>
        <begin position="79"/>
        <end position="268"/>
    </location>
</feature>
<dbReference type="Pfam" id="PF00528">
    <property type="entry name" value="BPD_transp_1"/>
    <property type="match status" value="1"/>
</dbReference>
<dbReference type="GO" id="GO:0005886">
    <property type="term" value="C:plasma membrane"/>
    <property type="evidence" value="ECO:0007669"/>
    <property type="project" value="UniProtKB-SubCell"/>
</dbReference>
<dbReference type="GO" id="GO:0055085">
    <property type="term" value="P:transmembrane transport"/>
    <property type="evidence" value="ECO:0007669"/>
    <property type="project" value="InterPro"/>
</dbReference>
<dbReference type="RefSeq" id="WP_094264912.1">
    <property type="nucleotide sequence ID" value="NZ_NOWF01000007.1"/>
</dbReference>
<dbReference type="CDD" id="cd06261">
    <property type="entry name" value="TM_PBP2"/>
    <property type="match status" value="1"/>
</dbReference>
<evidence type="ECO:0000313" key="10">
    <source>
        <dbReference type="Proteomes" id="UP000215459"/>
    </source>
</evidence>
<reference evidence="9 10" key="1">
    <citation type="submission" date="2017-07" db="EMBL/GenBank/DDBJ databases">
        <title>The genome sequence of Paludifilum halophilum highlights mechanisms for microbial adaptation to high salt environemnts.</title>
        <authorList>
            <person name="Belbahri L."/>
        </authorList>
    </citation>
    <scope>NUCLEOTIDE SEQUENCE [LARGE SCALE GENOMIC DNA]</scope>
    <source>
        <strain evidence="9 10">DSM 102817</strain>
    </source>
</reference>
<evidence type="ECO:0000259" key="8">
    <source>
        <dbReference type="PROSITE" id="PS50928"/>
    </source>
</evidence>
<dbReference type="InterPro" id="IPR035906">
    <property type="entry name" value="MetI-like_sf"/>
</dbReference>
<dbReference type="PANTHER" id="PTHR43744:SF2">
    <property type="entry name" value="ARABINOOLIGOSACCHARIDES TRANSPORT SYSTEM PERMEASE PROTEIN ARAQ"/>
    <property type="match status" value="1"/>
</dbReference>
<keyword evidence="10" id="KW-1185">Reference proteome</keyword>
<feature type="transmembrane region" description="Helical" evidence="7">
    <location>
        <begin position="12"/>
        <end position="37"/>
    </location>
</feature>
<evidence type="ECO:0000256" key="1">
    <source>
        <dbReference type="ARBA" id="ARBA00004651"/>
    </source>
</evidence>
<evidence type="ECO:0000256" key="6">
    <source>
        <dbReference type="ARBA" id="ARBA00023136"/>
    </source>
</evidence>
<sequence>MEWIHKRRNRFLSILSLLVVFFFSLFALFPLFALLLASLKPSSELMRFGLNLKLQPELLSLKNYFYLFSEQARLYFEWYKNSLIVTLLYTAISLFLSSMVGYALAIYDFKGKNLILTLVLFVMMIPLEIMMLPLFEEMILFRLIDTYWGVVLPFAVAPFAVFFFRQYAIGLPRELLDAARIDGCSEFGIYLRIMSPLMVPAYGAMAILQAMNSWNNFLWPLVVLRSNEMFTLPIGLAGLLTPYGNNYDILISGSVLAILPIIILFIFFQRYFISGLTLGGVKE</sequence>
<dbReference type="AlphaFoldDB" id="A0A235B5C9"/>
<dbReference type="PROSITE" id="PS50928">
    <property type="entry name" value="ABC_TM1"/>
    <property type="match status" value="1"/>
</dbReference>
<comment type="subcellular location">
    <subcellularLocation>
        <location evidence="1 7">Cell membrane</location>
        <topology evidence="1 7">Multi-pass membrane protein</topology>
    </subcellularLocation>
</comment>
<keyword evidence="3" id="KW-1003">Cell membrane</keyword>
<evidence type="ECO:0000256" key="2">
    <source>
        <dbReference type="ARBA" id="ARBA00022448"/>
    </source>
</evidence>
<feature type="transmembrane region" description="Helical" evidence="7">
    <location>
        <begin position="83"/>
        <end position="107"/>
    </location>
</feature>
<gene>
    <name evidence="9" type="ORF">CHM34_12310</name>
</gene>
<dbReference type="Gene3D" id="1.10.3720.10">
    <property type="entry name" value="MetI-like"/>
    <property type="match status" value="1"/>
</dbReference>
<keyword evidence="2 7" id="KW-0813">Transport</keyword>
<dbReference type="Proteomes" id="UP000215459">
    <property type="component" value="Unassembled WGS sequence"/>
</dbReference>
<feature type="transmembrane region" description="Helical" evidence="7">
    <location>
        <begin position="147"/>
        <end position="168"/>
    </location>
</feature>
<keyword evidence="6 7" id="KW-0472">Membrane</keyword>
<keyword evidence="5 7" id="KW-1133">Transmembrane helix</keyword>
<organism evidence="9 10">
    <name type="scientific">Paludifilum halophilum</name>
    <dbReference type="NCBI Taxonomy" id="1642702"/>
    <lineage>
        <taxon>Bacteria</taxon>
        <taxon>Bacillati</taxon>
        <taxon>Bacillota</taxon>
        <taxon>Bacilli</taxon>
        <taxon>Bacillales</taxon>
        <taxon>Thermoactinomycetaceae</taxon>
        <taxon>Paludifilum</taxon>
    </lineage>
</organism>
<dbReference type="PANTHER" id="PTHR43744">
    <property type="entry name" value="ABC TRANSPORTER PERMEASE PROTEIN MG189-RELATED-RELATED"/>
    <property type="match status" value="1"/>
</dbReference>
<feature type="transmembrane region" description="Helical" evidence="7">
    <location>
        <begin position="114"/>
        <end position="135"/>
    </location>
</feature>
<comment type="caution">
    <text evidence="9">The sequence shown here is derived from an EMBL/GenBank/DDBJ whole genome shotgun (WGS) entry which is preliminary data.</text>
</comment>
<dbReference type="SUPFAM" id="SSF161098">
    <property type="entry name" value="MetI-like"/>
    <property type="match status" value="1"/>
</dbReference>
<protein>
    <submittedName>
        <fullName evidence="9">Arabinose transporter permease</fullName>
    </submittedName>
</protein>
<dbReference type="InterPro" id="IPR000515">
    <property type="entry name" value="MetI-like"/>
</dbReference>
<evidence type="ECO:0000256" key="4">
    <source>
        <dbReference type="ARBA" id="ARBA00022692"/>
    </source>
</evidence>
<evidence type="ECO:0000313" key="9">
    <source>
        <dbReference type="EMBL" id="OYD07169.1"/>
    </source>
</evidence>
<proteinExistence type="inferred from homology"/>
<dbReference type="OrthoDB" id="9771544at2"/>
<evidence type="ECO:0000256" key="3">
    <source>
        <dbReference type="ARBA" id="ARBA00022475"/>
    </source>
</evidence>
<evidence type="ECO:0000256" key="5">
    <source>
        <dbReference type="ARBA" id="ARBA00022989"/>
    </source>
</evidence>
<name>A0A235B5C9_9BACL</name>
<keyword evidence="4 7" id="KW-0812">Transmembrane</keyword>
<feature type="transmembrane region" description="Helical" evidence="7">
    <location>
        <begin position="189"/>
        <end position="211"/>
    </location>
</feature>
<dbReference type="EMBL" id="NOWF01000007">
    <property type="protein sequence ID" value="OYD07169.1"/>
    <property type="molecule type" value="Genomic_DNA"/>
</dbReference>
<accession>A0A235B5C9</accession>
<evidence type="ECO:0000256" key="7">
    <source>
        <dbReference type="RuleBase" id="RU363032"/>
    </source>
</evidence>
<feature type="transmembrane region" description="Helical" evidence="7">
    <location>
        <begin position="249"/>
        <end position="268"/>
    </location>
</feature>